<evidence type="ECO:0000313" key="1">
    <source>
        <dbReference type="EMBL" id="SDB27497.1"/>
    </source>
</evidence>
<protein>
    <submittedName>
        <fullName evidence="1">Uncharacterized protein</fullName>
    </submittedName>
</protein>
<dbReference type="Proteomes" id="UP000199228">
    <property type="component" value="Unassembled WGS sequence"/>
</dbReference>
<dbReference type="STRING" id="1732.SAMN02910417_02033"/>
<keyword evidence="2" id="KW-1185">Reference proteome</keyword>
<dbReference type="Pfam" id="PF18954">
    <property type="entry name" value="DUF5697"/>
    <property type="match status" value="1"/>
</dbReference>
<dbReference type="AlphaFoldDB" id="A0A1G6C3Q3"/>
<proteinExistence type="predicted"/>
<name>A0A1G6C3Q3_EUBOX</name>
<accession>A0A1G6C3Q3</accession>
<organism evidence="1 2">
    <name type="scientific">Eubacterium oxidoreducens</name>
    <dbReference type="NCBI Taxonomy" id="1732"/>
    <lineage>
        <taxon>Bacteria</taxon>
        <taxon>Bacillati</taxon>
        <taxon>Bacillota</taxon>
        <taxon>Clostridia</taxon>
        <taxon>Eubacteriales</taxon>
        <taxon>Eubacteriaceae</taxon>
        <taxon>Eubacterium</taxon>
    </lineage>
</organism>
<dbReference type="InterPro" id="IPR043752">
    <property type="entry name" value="DUF5697"/>
</dbReference>
<gene>
    <name evidence="1" type="ORF">SAMN02910417_02033</name>
</gene>
<dbReference type="EMBL" id="FMXR01000015">
    <property type="protein sequence ID" value="SDB27497.1"/>
    <property type="molecule type" value="Genomic_DNA"/>
</dbReference>
<sequence>MAMQQEIKTISDGAAKKYEFGRKILTMVQKNKIMHIRQLAECVEEDISTVKKEVKEFVFDERLFYAVEGGEENQDIIVSCEELKEKFHELDGHYKAFWIYLDFKAKANHVDFLTYDGLNYSNLFCAALSVNGEFIEILYVPKTKETDLSVLHNMERYLTEEDRENLHRIIVIDEESQIEKMKRFEVIGVDSYVLVESGGATKYIQA</sequence>
<evidence type="ECO:0000313" key="2">
    <source>
        <dbReference type="Proteomes" id="UP000199228"/>
    </source>
</evidence>
<reference evidence="1 2" key="1">
    <citation type="submission" date="2016-10" db="EMBL/GenBank/DDBJ databases">
        <authorList>
            <person name="de Groot N.N."/>
        </authorList>
    </citation>
    <scope>NUCLEOTIDE SEQUENCE [LARGE SCALE GENOMIC DNA]</scope>
    <source>
        <strain evidence="1 2">DSM 3217</strain>
    </source>
</reference>
<dbReference type="RefSeq" id="WP_090174252.1">
    <property type="nucleotide sequence ID" value="NZ_FMXR01000015.1"/>
</dbReference>